<reference evidence="5" key="1">
    <citation type="journal article" date="2019" name="Int. J. Syst. Evol. Microbiol.">
        <title>The Global Catalogue of Microorganisms (GCM) 10K type strain sequencing project: providing services to taxonomists for standard genome sequencing and annotation.</title>
        <authorList>
            <consortium name="The Broad Institute Genomics Platform"/>
            <consortium name="The Broad Institute Genome Sequencing Center for Infectious Disease"/>
            <person name="Wu L."/>
            <person name="Ma J."/>
        </authorList>
    </citation>
    <scope>NUCLEOTIDE SEQUENCE [LARGE SCALE GENOMIC DNA]</scope>
    <source>
        <strain evidence="5">JCM 17666</strain>
    </source>
</reference>
<dbReference type="PANTHER" id="PTHR11365">
    <property type="entry name" value="5-OXOPROLINASE RELATED"/>
    <property type="match status" value="1"/>
</dbReference>
<evidence type="ECO:0000313" key="4">
    <source>
        <dbReference type="EMBL" id="GAA4341510.1"/>
    </source>
</evidence>
<dbReference type="Pfam" id="PF05378">
    <property type="entry name" value="Hydant_A_N"/>
    <property type="match status" value="1"/>
</dbReference>
<gene>
    <name evidence="4" type="ORF">GCM10023144_42450</name>
</gene>
<evidence type="ECO:0000259" key="3">
    <source>
        <dbReference type="Pfam" id="PF19278"/>
    </source>
</evidence>
<organism evidence="4 5">
    <name type="scientific">Pigmentiphaga soli</name>
    <dbReference type="NCBI Taxonomy" id="1007095"/>
    <lineage>
        <taxon>Bacteria</taxon>
        <taxon>Pseudomonadati</taxon>
        <taxon>Pseudomonadota</taxon>
        <taxon>Betaproteobacteria</taxon>
        <taxon>Burkholderiales</taxon>
        <taxon>Alcaligenaceae</taxon>
        <taxon>Pigmentiphaga</taxon>
    </lineage>
</organism>
<name>A0ABP8HMS8_9BURK</name>
<accession>A0ABP8HMS8</accession>
<evidence type="ECO:0000313" key="5">
    <source>
        <dbReference type="Proteomes" id="UP001501671"/>
    </source>
</evidence>
<dbReference type="SUPFAM" id="SSF53067">
    <property type="entry name" value="Actin-like ATPase domain"/>
    <property type="match status" value="1"/>
</dbReference>
<dbReference type="InterPro" id="IPR008040">
    <property type="entry name" value="Hydant_A_N"/>
</dbReference>
<sequence>MTLPPSVTFGVDIGGTFTDVVAFDAAGGRLATGKVLTDYQDLARGVMTGIRSVMADAGIAADTIRRVVHGTTLVTNSLIERRGVPTALVTTAGFGDVLEFARESRYNIYDIDLAVTPPIVPRDLVFEIDERMDHHGRVLRPPADGAGARLAGQLRAAGIESVAVCLLHAYANPSHEQQVAQELARRLPGVDVCLSSEVMPDVREYERATTTAANAYVRPVIRGYLRRLRRALDELGIRTELLIMTSDGGLVDVETAARFPVRLTESGPAGGATAAAFIGGQSGVPDLIAYDMGGTTAKVCVIEGGAPLKSNSFEFGRSDRFARGSGLPLQIPVVEMIEIGAGGGSIAHVNEIGMLQIGPHSANAAPGPACYGLGGEYATVTDADLVLGYLAADSFLGGTMRLDVAAARAAIDRSVARPLGLSIEEAACSIHRVVNANMARAAKVHCLEQGKDARRFALFPYGGAGPVHAYGVARLLGAGELIYPLRAGVLSAFGFLVADPSFEVLRGGLVPLDDADPAALDALLDDMAREAERVVRASVPDAAHFAVERAVAVRYRGQSFELYVPVDGGTLDTAGIASIAGRFTEAYAARYHQAGERGGLEAVRWRVRVTAADPGGKPRLAAPGGNAGAARRGQRDAWVPEAGGFRKVPVYDRYALAAGTAFDGPAIVEETESAVFIGAGARASIDALGSLRVALDPVRAA</sequence>
<keyword evidence="5" id="KW-1185">Reference proteome</keyword>
<proteinExistence type="predicted"/>
<feature type="domain" description="Hydantoinase/oxoprolinase N-terminal" evidence="2">
    <location>
        <begin position="9"/>
        <end position="184"/>
    </location>
</feature>
<dbReference type="InterPro" id="IPR045079">
    <property type="entry name" value="Oxoprolinase-like"/>
</dbReference>
<evidence type="ECO:0000259" key="2">
    <source>
        <dbReference type="Pfam" id="PF05378"/>
    </source>
</evidence>
<dbReference type="EMBL" id="BAABFO010000029">
    <property type="protein sequence ID" value="GAA4341510.1"/>
    <property type="molecule type" value="Genomic_DNA"/>
</dbReference>
<protein>
    <submittedName>
        <fullName evidence="4">Hydantoinase/oxoprolinase family protein</fullName>
    </submittedName>
</protein>
<feature type="domain" description="Acetophenone carboxylase-like C-terminal" evidence="3">
    <location>
        <begin position="542"/>
        <end position="687"/>
    </location>
</feature>
<dbReference type="PANTHER" id="PTHR11365:SF23">
    <property type="entry name" value="HYPOTHETICAL 5-OXOPROLINASE (EUROFUNG)-RELATED"/>
    <property type="match status" value="1"/>
</dbReference>
<dbReference type="RefSeq" id="WP_345251917.1">
    <property type="nucleotide sequence ID" value="NZ_BAABFO010000029.1"/>
</dbReference>
<dbReference type="Proteomes" id="UP001501671">
    <property type="component" value="Unassembled WGS sequence"/>
</dbReference>
<comment type="caution">
    <text evidence="4">The sequence shown here is derived from an EMBL/GenBank/DDBJ whole genome shotgun (WGS) entry which is preliminary data.</text>
</comment>
<dbReference type="Pfam" id="PF01968">
    <property type="entry name" value="Hydantoinase_A"/>
    <property type="match status" value="1"/>
</dbReference>
<dbReference type="Pfam" id="PF19278">
    <property type="entry name" value="Hydant_A_C"/>
    <property type="match status" value="1"/>
</dbReference>
<dbReference type="InterPro" id="IPR002821">
    <property type="entry name" value="Hydantoinase_A"/>
</dbReference>
<dbReference type="InterPro" id="IPR049517">
    <property type="entry name" value="ACX-like_C"/>
</dbReference>
<feature type="domain" description="Hydantoinase A/oxoprolinase" evidence="1">
    <location>
        <begin position="207"/>
        <end position="502"/>
    </location>
</feature>
<dbReference type="InterPro" id="IPR043129">
    <property type="entry name" value="ATPase_NBD"/>
</dbReference>
<evidence type="ECO:0000259" key="1">
    <source>
        <dbReference type="Pfam" id="PF01968"/>
    </source>
</evidence>